<reference evidence="1" key="1">
    <citation type="journal article" date="2021" name="Microorganisms">
        <title>Acidisoma silvae sp. nov. and Acidisomacellulosilytica sp. nov., Two Acidophilic Bacteria Isolated from Decaying Wood, Hydrolyzing Cellulose and Producing Poly-3-hydroxybutyrate.</title>
        <authorList>
            <person name="Mieszkin S."/>
            <person name="Pouder E."/>
            <person name="Uroz S."/>
            <person name="Simon-Colin C."/>
            <person name="Alain K."/>
        </authorList>
    </citation>
    <scope>NUCLEOTIDE SEQUENCE</scope>
    <source>
        <strain evidence="1">HW T2.11</strain>
    </source>
</reference>
<evidence type="ECO:0000313" key="1">
    <source>
        <dbReference type="EMBL" id="MCB8874736.1"/>
    </source>
</evidence>
<comment type="caution">
    <text evidence="1">The sequence shown here is derived from an EMBL/GenBank/DDBJ whole genome shotgun (WGS) entry which is preliminary data.</text>
</comment>
<accession>A0A963YPQ1</accession>
<dbReference type="AlphaFoldDB" id="A0A963YPQ1"/>
<keyword evidence="2" id="KW-1185">Reference proteome</keyword>
<dbReference type="Proteomes" id="UP000708298">
    <property type="component" value="Unassembled WGS sequence"/>
</dbReference>
<dbReference type="EMBL" id="JAESVB010000002">
    <property type="protein sequence ID" value="MCB8874736.1"/>
    <property type="molecule type" value="Genomic_DNA"/>
</dbReference>
<organism evidence="1 2">
    <name type="scientific">Acidisoma silvae</name>
    <dbReference type="NCBI Taxonomy" id="2802396"/>
    <lineage>
        <taxon>Bacteria</taxon>
        <taxon>Pseudomonadati</taxon>
        <taxon>Pseudomonadota</taxon>
        <taxon>Alphaproteobacteria</taxon>
        <taxon>Acetobacterales</taxon>
        <taxon>Acidocellaceae</taxon>
        <taxon>Acidisoma</taxon>
    </lineage>
</organism>
<evidence type="ECO:0000313" key="2">
    <source>
        <dbReference type="Proteomes" id="UP000708298"/>
    </source>
</evidence>
<name>A0A963YPQ1_9PROT</name>
<evidence type="ECO:0008006" key="3">
    <source>
        <dbReference type="Google" id="ProtNLM"/>
    </source>
</evidence>
<reference evidence="1" key="2">
    <citation type="submission" date="2021-01" db="EMBL/GenBank/DDBJ databases">
        <authorList>
            <person name="Mieszkin S."/>
            <person name="Pouder E."/>
            <person name="Alain K."/>
        </authorList>
    </citation>
    <scope>NUCLEOTIDE SEQUENCE</scope>
    <source>
        <strain evidence="1">HW T2.11</strain>
    </source>
</reference>
<gene>
    <name evidence="1" type="ORF">ASILVAE211_06030</name>
</gene>
<protein>
    <recommendedName>
        <fullName evidence="3">Calcium-binding protein</fullName>
    </recommendedName>
</protein>
<proteinExistence type="predicted"/>
<sequence length="286" mass="27228">MSGSTSTVNGGTVPNNYTNSAAAFANYFNSTTSITVLPDTTSGAATVSGSAVLTSTNSAMTISGADAVADTTTGSNAITTTSSTAIFTAPNDTVTAAGNSSTVVGADSGTTTFMSTGSNSSVVGGAGSISGAVSGSNTTLIGGTSSSAFSVAGAGNLAVAGSTGSTTINLTQTGTAGNIIATNPNGGNATLQATLSANGADSVIGGGGASTITAGAGHDVFGFVNGHAGGSEVIIGFNSSDNLAFGGYGYSITNTPSETLTAAGDVIKLSDGTTITLQGYDHKLWS</sequence>